<feature type="non-terminal residue" evidence="1">
    <location>
        <position position="1"/>
    </location>
</feature>
<sequence length="234" mass="25059">LPDVFNPDIPKPAVEKATPVVQKPDTKVVAVGPVGAPEDFVIIDGVKYARVAPEKETAQTDPKKDVSVRAILPGQKSAIKSLSRAAGFTNSNLSTYLMKNYGQTLDGLSQTQGTNVINKFQAGSVLKPARAGNNQATYNTGSAPQFNVCHQAGLDAVASTSPLWYGGGIIYYVGVPAYFLSKPQPNQYAISNIAPEEQLLYMECYKTAAQNERGKRMAIGCGGFLLFFMMTAGM</sequence>
<accession>A0A382WL83</accession>
<reference evidence="1" key="1">
    <citation type="submission" date="2018-05" db="EMBL/GenBank/DDBJ databases">
        <authorList>
            <person name="Lanie J.A."/>
            <person name="Ng W.-L."/>
            <person name="Kazmierczak K.M."/>
            <person name="Andrzejewski T.M."/>
            <person name="Davidsen T.M."/>
            <person name="Wayne K.J."/>
            <person name="Tettelin H."/>
            <person name="Glass J.I."/>
            <person name="Rusch D."/>
            <person name="Podicherti R."/>
            <person name="Tsui H.-C.T."/>
            <person name="Winkler M.E."/>
        </authorList>
    </citation>
    <scope>NUCLEOTIDE SEQUENCE</scope>
</reference>
<proteinExistence type="predicted"/>
<name>A0A382WL83_9ZZZZ</name>
<evidence type="ECO:0000313" key="1">
    <source>
        <dbReference type="EMBL" id="SVD59533.1"/>
    </source>
</evidence>
<gene>
    <name evidence="1" type="ORF">METZ01_LOCUS412387</name>
</gene>
<dbReference type="AlphaFoldDB" id="A0A382WL83"/>
<dbReference type="EMBL" id="UINC01160725">
    <property type="protein sequence ID" value="SVD59533.1"/>
    <property type="molecule type" value="Genomic_DNA"/>
</dbReference>
<organism evidence="1">
    <name type="scientific">marine metagenome</name>
    <dbReference type="NCBI Taxonomy" id="408172"/>
    <lineage>
        <taxon>unclassified sequences</taxon>
        <taxon>metagenomes</taxon>
        <taxon>ecological metagenomes</taxon>
    </lineage>
</organism>
<protein>
    <submittedName>
        <fullName evidence="1">Uncharacterized protein</fullName>
    </submittedName>
</protein>